<evidence type="ECO:0000256" key="1">
    <source>
        <dbReference type="ARBA" id="ARBA00023015"/>
    </source>
</evidence>
<dbReference type="EMBL" id="OCPC01000001">
    <property type="protein sequence ID" value="SOE08845.1"/>
    <property type="molecule type" value="Genomic_DNA"/>
</dbReference>
<evidence type="ECO:0000259" key="4">
    <source>
        <dbReference type="PROSITE" id="PS50987"/>
    </source>
</evidence>
<dbReference type="Gene3D" id="1.10.10.10">
    <property type="entry name" value="Winged helix-like DNA-binding domain superfamily/Winged helix DNA-binding domain"/>
    <property type="match status" value="1"/>
</dbReference>
<dbReference type="Pfam" id="PF01022">
    <property type="entry name" value="HTH_5"/>
    <property type="match status" value="1"/>
</dbReference>
<dbReference type="GO" id="GO:0003677">
    <property type="term" value="F:DNA binding"/>
    <property type="evidence" value="ECO:0007669"/>
    <property type="project" value="UniProtKB-KW"/>
</dbReference>
<gene>
    <name evidence="5" type="ORF">SAMN05877838_0576</name>
</gene>
<name>A0A286HM11_9HYPH</name>
<dbReference type="InterPro" id="IPR036390">
    <property type="entry name" value="WH_DNA-bd_sf"/>
</dbReference>
<dbReference type="GO" id="GO:0003700">
    <property type="term" value="F:DNA-binding transcription factor activity"/>
    <property type="evidence" value="ECO:0007669"/>
    <property type="project" value="InterPro"/>
</dbReference>
<evidence type="ECO:0000256" key="3">
    <source>
        <dbReference type="ARBA" id="ARBA00023163"/>
    </source>
</evidence>
<dbReference type="SUPFAM" id="SSF46785">
    <property type="entry name" value="Winged helix' DNA-binding domain"/>
    <property type="match status" value="1"/>
</dbReference>
<dbReference type="InterPro" id="IPR011991">
    <property type="entry name" value="ArsR-like_HTH"/>
</dbReference>
<feature type="domain" description="HTH arsR-type" evidence="4">
    <location>
        <begin position="7"/>
        <end position="105"/>
    </location>
</feature>
<proteinExistence type="predicted"/>
<keyword evidence="3" id="KW-0804">Transcription</keyword>
<organism evidence="5 6">
    <name type="scientific">Hoeflea halophila</name>
    <dbReference type="NCBI Taxonomy" id="714899"/>
    <lineage>
        <taxon>Bacteria</taxon>
        <taxon>Pseudomonadati</taxon>
        <taxon>Pseudomonadota</taxon>
        <taxon>Alphaproteobacteria</taxon>
        <taxon>Hyphomicrobiales</taxon>
        <taxon>Rhizobiaceae</taxon>
        <taxon>Hoeflea</taxon>
    </lineage>
</organism>
<dbReference type="PANTHER" id="PTHR43132:SF2">
    <property type="entry name" value="ARSENICAL RESISTANCE OPERON REPRESSOR ARSR-RELATED"/>
    <property type="match status" value="1"/>
</dbReference>
<evidence type="ECO:0000313" key="5">
    <source>
        <dbReference type="EMBL" id="SOE08845.1"/>
    </source>
</evidence>
<dbReference type="InterPro" id="IPR036388">
    <property type="entry name" value="WH-like_DNA-bd_sf"/>
</dbReference>
<dbReference type="AlphaFoldDB" id="A0A286HM11"/>
<keyword evidence="6" id="KW-1185">Reference proteome</keyword>
<keyword evidence="2" id="KW-0238">DNA-binding</keyword>
<keyword evidence="1" id="KW-0805">Transcription regulation</keyword>
<evidence type="ECO:0000256" key="2">
    <source>
        <dbReference type="ARBA" id="ARBA00023125"/>
    </source>
</evidence>
<evidence type="ECO:0000313" key="6">
    <source>
        <dbReference type="Proteomes" id="UP000219465"/>
    </source>
</evidence>
<dbReference type="NCBIfam" id="NF033788">
    <property type="entry name" value="HTH_metalloreg"/>
    <property type="match status" value="1"/>
</dbReference>
<dbReference type="CDD" id="cd00090">
    <property type="entry name" value="HTH_ARSR"/>
    <property type="match status" value="1"/>
</dbReference>
<dbReference type="PRINTS" id="PR00778">
    <property type="entry name" value="HTHARSR"/>
</dbReference>
<protein>
    <submittedName>
        <fullName evidence="5">ArsR family transcriptional regulator</fullName>
    </submittedName>
</protein>
<dbReference type="InterPro" id="IPR001845">
    <property type="entry name" value="HTH_ArsR_DNA-bd_dom"/>
</dbReference>
<sequence length="126" mass="13169">MNIADSGPSCHDEAVARKLAALAHPVRLRLLRSLGTGHSCCVKDLVGPTGLAQSTVSQHLKVLVEAGLVSFRADRQSSRYTVNAAALRELAGIIGTTLDHCCSGGCSPSGDGELADHTRQGTPRRP</sequence>
<dbReference type="OrthoDB" id="9804742at2"/>
<accession>A0A286HM11</accession>
<dbReference type="Proteomes" id="UP000219465">
    <property type="component" value="Unassembled WGS sequence"/>
</dbReference>
<dbReference type="PROSITE" id="PS50987">
    <property type="entry name" value="HTH_ARSR_2"/>
    <property type="match status" value="1"/>
</dbReference>
<dbReference type="SMART" id="SM00418">
    <property type="entry name" value="HTH_ARSR"/>
    <property type="match status" value="1"/>
</dbReference>
<reference evidence="6" key="1">
    <citation type="submission" date="2017-08" db="EMBL/GenBank/DDBJ databases">
        <authorList>
            <person name="Varghese N."/>
            <person name="Submissions S."/>
        </authorList>
    </citation>
    <scope>NUCLEOTIDE SEQUENCE [LARGE SCALE GENOMIC DNA]</scope>
    <source>
        <strain evidence="6">KCTC 23107</strain>
    </source>
</reference>
<dbReference type="PANTHER" id="PTHR43132">
    <property type="entry name" value="ARSENICAL RESISTANCE OPERON REPRESSOR ARSR-RELATED"/>
    <property type="match status" value="1"/>
</dbReference>
<dbReference type="InterPro" id="IPR051011">
    <property type="entry name" value="Metal_resp_trans_reg"/>
</dbReference>